<comment type="caution">
    <text evidence="1">The sequence shown here is derived from an EMBL/GenBank/DDBJ whole genome shotgun (WGS) entry which is preliminary data.</text>
</comment>
<evidence type="ECO:0000313" key="2">
    <source>
        <dbReference type="Proteomes" id="UP000199134"/>
    </source>
</evidence>
<dbReference type="EMBL" id="FNIW01000003">
    <property type="protein sequence ID" value="SDN80851.1"/>
    <property type="molecule type" value="Genomic_DNA"/>
</dbReference>
<proteinExistence type="predicted"/>
<sequence>MTDYDSIWRTQDEIRTVVNAVLGECIWNLNWNDPRMAIELELTLTLDDDEIDNLCCQFPITADYDGVGSRGSKFTFYL</sequence>
<protein>
    <submittedName>
        <fullName evidence="1">Uncharacterized protein</fullName>
    </submittedName>
</protein>
<accession>A0A1H0EEY0</accession>
<dbReference type="AlphaFoldDB" id="A0A1H0EEY0"/>
<dbReference type="Proteomes" id="UP000199134">
    <property type="component" value="Unassembled WGS sequence"/>
</dbReference>
<name>A0A1H0EEY0_9BACT</name>
<gene>
    <name evidence="1" type="ORF">SAMN04487900_103130</name>
</gene>
<reference evidence="2" key="1">
    <citation type="submission" date="2016-10" db="EMBL/GenBank/DDBJ databases">
        <authorList>
            <person name="de Groot N.N."/>
        </authorList>
    </citation>
    <scope>NUCLEOTIDE SEQUENCE [LARGE SCALE GENOMIC DNA]</scope>
    <source>
        <strain evidence="2">BP1-145</strain>
    </source>
</reference>
<organism evidence="1 2">
    <name type="scientific">Prevotella communis</name>
    <dbReference type="NCBI Taxonomy" id="2913614"/>
    <lineage>
        <taxon>Bacteria</taxon>
        <taxon>Pseudomonadati</taxon>
        <taxon>Bacteroidota</taxon>
        <taxon>Bacteroidia</taxon>
        <taxon>Bacteroidales</taxon>
        <taxon>Prevotellaceae</taxon>
        <taxon>Prevotella</taxon>
    </lineage>
</organism>
<evidence type="ECO:0000313" key="1">
    <source>
        <dbReference type="EMBL" id="SDN80851.1"/>
    </source>
</evidence>